<reference evidence="1 2" key="1">
    <citation type="submission" date="2019-03" db="EMBL/GenBank/DDBJ databases">
        <title>Genomic Encyclopedia of Archaeal and Bacterial Type Strains, Phase II (KMG-II): from individual species to whole genera.</title>
        <authorList>
            <person name="Goeker M."/>
        </authorList>
    </citation>
    <scope>NUCLEOTIDE SEQUENCE [LARGE SCALE GENOMIC DNA]</scope>
    <source>
        <strain evidence="1 2">DSM 24782</strain>
    </source>
</reference>
<organism evidence="1 2">
    <name type="scientific">Amnibacterium kyonggiense</name>
    <dbReference type="NCBI Taxonomy" id="595671"/>
    <lineage>
        <taxon>Bacteria</taxon>
        <taxon>Bacillati</taxon>
        <taxon>Actinomycetota</taxon>
        <taxon>Actinomycetes</taxon>
        <taxon>Micrococcales</taxon>
        <taxon>Microbacteriaceae</taxon>
        <taxon>Amnibacterium</taxon>
    </lineage>
</organism>
<keyword evidence="2" id="KW-1185">Reference proteome</keyword>
<dbReference type="InterPro" id="IPR050155">
    <property type="entry name" value="HAD-like_hydrolase_sf"/>
</dbReference>
<accession>A0A4R7FI07</accession>
<dbReference type="AlphaFoldDB" id="A0A4R7FI07"/>
<proteinExistence type="predicted"/>
<dbReference type="SFLD" id="SFLDG01135">
    <property type="entry name" value="C1.5.6:_HAD__Beta-PGM__Phospha"/>
    <property type="match status" value="1"/>
</dbReference>
<keyword evidence="1" id="KW-0378">Hydrolase</keyword>
<dbReference type="Pfam" id="PF00702">
    <property type="entry name" value="Hydrolase"/>
    <property type="match status" value="1"/>
</dbReference>
<dbReference type="Proteomes" id="UP000295344">
    <property type="component" value="Unassembled WGS sequence"/>
</dbReference>
<dbReference type="InterPro" id="IPR023214">
    <property type="entry name" value="HAD_sf"/>
</dbReference>
<gene>
    <name evidence="1" type="ORF">CLV52_3624</name>
</gene>
<dbReference type="PANTHER" id="PTHR43434">
    <property type="entry name" value="PHOSPHOGLYCOLATE PHOSPHATASE"/>
    <property type="match status" value="1"/>
</dbReference>
<dbReference type="GO" id="GO:0005829">
    <property type="term" value="C:cytosol"/>
    <property type="evidence" value="ECO:0007669"/>
    <property type="project" value="TreeGrafter"/>
</dbReference>
<dbReference type="InterPro" id="IPR023198">
    <property type="entry name" value="PGP-like_dom2"/>
</dbReference>
<dbReference type="SUPFAM" id="SSF56784">
    <property type="entry name" value="HAD-like"/>
    <property type="match status" value="1"/>
</dbReference>
<dbReference type="GO" id="GO:0006281">
    <property type="term" value="P:DNA repair"/>
    <property type="evidence" value="ECO:0007669"/>
    <property type="project" value="TreeGrafter"/>
</dbReference>
<comment type="caution">
    <text evidence="1">The sequence shown here is derived from an EMBL/GenBank/DDBJ whole genome shotgun (WGS) entry which is preliminary data.</text>
</comment>
<dbReference type="PANTHER" id="PTHR43434:SF16">
    <property type="entry name" value="BLL8046 PROTEIN"/>
    <property type="match status" value="1"/>
</dbReference>
<dbReference type="InterPro" id="IPR036412">
    <property type="entry name" value="HAD-like_sf"/>
</dbReference>
<evidence type="ECO:0000313" key="1">
    <source>
        <dbReference type="EMBL" id="TDS75097.1"/>
    </source>
</evidence>
<name>A0A4R7FI07_9MICO</name>
<dbReference type="SFLD" id="SFLDG01129">
    <property type="entry name" value="C1.5:_HAD__Beta-PGM__Phosphata"/>
    <property type="match status" value="1"/>
</dbReference>
<dbReference type="SFLD" id="SFLDS00003">
    <property type="entry name" value="Haloacid_Dehalogenase"/>
    <property type="match status" value="1"/>
</dbReference>
<dbReference type="EMBL" id="SOAM01000004">
    <property type="protein sequence ID" value="TDS75097.1"/>
    <property type="molecule type" value="Genomic_DNA"/>
</dbReference>
<evidence type="ECO:0000313" key="2">
    <source>
        <dbReference type="Proteomes" id="UP000295344"/>
    </source>
</evidence>
<dbReference type="Gene3D" id="3.40.50.1000">
    <property type="entry name" value="HAD superfamily/HAD-like"/>
    <property type="match status" value="1"/>
</dbReference>
<sequence>MTVIRTSAPLSLDETAPPTCLGLDRPMPDATCSAVLLDIDGTLVDTNYLHVEAWSRAFGELGHPVDAWRIHAAIGMDSGKLLEALLGDDAERLGDAAKERHAAHFAELADRIRAFPRAQDLLRELARRGLKVVLATSSPPEEFDRTTAVLGAGDAVLTATTSSDVDTAKPAPYVVGVALDKAEVAASDAVMIGDAVWDVQAAAAAGVRCIAVRSGGVGADELRDAGAIAVYDDVAALLDDLDESPIFRR</sequence>
<protein>
    <submittedName>
        <fullName evidence="1">Phosphoglycolate phosphatase-like HAD superfamily hydrolase</fullName>
    </submittedName>
</protein>
<dbReference type="GO" id="GO:0008967">
    <property type="term" value="F:phosphoglycolate phosphatase activity"/>
    <property type="evidence" value="ECO:0007669"/>
    <property type="project" value="TreeGrafter"/>
</dbReference>
<dbReference type="Gene3D" id="1.10.150.240">
    <property type="entry name" value="Putative phosphatase, domain 2"/>
    <property type="match status" value="1"/>
</dbReference>